<proteinExistence type="predicted"/>
<evidence type="ECO:0000313" key="13">
    <source>
        <dbReference type="Proteomes" id="UP001281761"/>
    </source>
</evidence>
<feature type="domain" description="ABC transporter" evidence="10">
    <location>
        <begin position="1158"/>
        <end position="1417"/>
    </location>
</feature>
<feature type="transmembrane region" description="Helical" evidence="9">
    <location>
        <begin position="982"/>
        <end position="1000"/>
    </location>
</feature>
<feature type="transmembrane region" description="Helical" evidence="9">
    <location>
        <begin position="269"/>
        <end position="294"/>
    </location>
</feature>
<feature type="transmembrane region" description="Helical" evidence="9">
    <location>
        <begin position="954"/>
        <end position="976"/>
    </location>
</feature>
<feature type="compositionally biased region" description="Low complexity" evidence="8">
    <location>
        <begin position="487"/>
        <end position="501"/>
    </location>
</feature>
<dbReference type="Gene3D" id="1.20.1560.10">
    <property type="entry name" value="ABC transporter type 1, transmembrane domain"/>
    <property type="match status" value="2"/>
</dbReference>
<keyword evidence="6 9" id="KW-1133">Transmembrane helix</keyword>
<dbReference type="InterPro" id="IPR036640">
    <property type="entry name" value="ABC1_TM_sf"/>
</dbReference>
<feature type="compositionally biased region" description="Basic and acidic residues" evidence="8">
    <location>
        <begin position="802"/>
        <end position="812"/>
    </location>
</feature>
<evidence type="ECO:0000256" key="6">
    <source>
        <dbReference type="ARBA" id="ARBA00022989"/>
    </source>
</evidence>
<feature type="region of interest" description="Disordered" evidence="8">
    <location>
        <begin position="719"/>
        <end position="819"/>
    </location>
</feature>
<feature type="transmembrane region" description="Helical" evidence="9">
    <location>
        <begin position="1096"/>
        <end position="1115"/>
    </location>
</feature>
<keyword evidence="13" id="KW-1185">Reference proteome</keyword>
<evidence type="ECO:0000259" key="10">
    <source>
        <dbReference type="PROSITE" id="PS50893"/>
    </source>
</evidence>
<organism evidence="12 13">
    <name type="scientific">Blattamonas nauphoetae</name>
    <dbReference type="NCBI Taxonomy" id="2049346"/>
    <lineage>
        <taxon>Eukaryota</taxon>
        <taxon>Metamonada</taxon>
        <taxon>Preaxostyla</taxon>
        <taxon>Oxymonadida</taxon>
        <taxon>Blattamonas</taxon>
    </lineage>
</organism>
<dbReference type="Pfam" id="PF00005">
    <property type="entry name" value="ABC_tran"/>
    <property type="match status" value="2"/>
</dbReference>
<protein>
    <submittedName>
        <fullName evidence="12">Multidrug resistance-associated protein</fullName>
    </submittedName>
</protein>
<feature type="compositionally biased region" description="Basic and acidic residues" evidence="8">
    <location>
        <begin position="452"/>
        <end position="469"/>
    </location>
</feature>
<keyword evidence="2" id="KW-0813">Transport</keyword>
<dbReference type="Proteomes" id="UP001281761">
    <property type="component" value="Unassembled WGS sequence"/>
</dbReference>
<accession>A0ABQ9XR20</accession>
<sequence length="1421" mass="158387">MEDIKHPKSQNEIIRTEQSLDGTDVVVIKPRKNLEDHHNFCFNLFYFFYYPFVCRCRPITNEDIFECGKKDKVSYNVARSGQRWIKKQEEYLRTRAEWDLSEHPPTEKPPKRPSIFSYILFEVSKRSLLVNIVWYLVSTALYLIMPLIMKLLLQDIANKDTNPTFPFASGIVQIVVPYIQGLADGVVYRLFFHRTLSVRGLLSSFIFNKTMKLNLNTQGEVDSGRLLSLITADTRNVGDLYWQIYFVLLLPIQIIVPLVFVLIDFGATALISIAVWLVLMPVSMVATMMMGVAMQKYLGSNDERNKMINETLQGMRVVKYSGLEDVFIRRIEDKRKMQVRGIPASVNISVMFLLVATRGLAESEFAVFVMPNLGFLTLMTREATQLPYYMQFWQMTAISAGRIRDFLLLPEMKIEERAAPSDASLSITIEGGEFRWGEAPDVPLTEAEQGELEAKRKEEAKKAKQDKAKTATVEQTEMVVDDRTESPKQPTTPSSSPSPSSKKPRVSVLTDVCLQIPTGSLTMVVGGVGSGKSSLAAAITGDVERVNGTVCVRGSVAFCPQIAWINNSTVRGNIVFGMPFDEAKYAEVIRVCALEKDLQTLAAGDSTAIGEKGVNLSGGQKARIQLARAVYSDRDIVVLDDPLSAVDAHVGRMLMDECILGRLKGKTIVLMTNQIQFLDRADKVVALKDGQIVGQGRYEELREQGINFDEFIIQKEKKEKKKEKEKKAATQHEEIKADSTSVTTQEEEQIKKPEPALAPQEDAENTSTSADLLANADEHDTDSTNQSSCTPSPTLSNTASPFEDKEKAEKAARQMMTEEEQSTGAISLKTYFRLIATMMPVWVLPFAMLFGIVVEGVTLFQNYWLGVVPEPTMFAPLTFHWKLGVYGLLTVLSMILLMLYACVVGCSTHRSNRMIHDKLLRHVMHCPVSFFDTTPLGRVINRFGGDIAQTDMNLVVLLYDVYLLVVGFVGQIVIIAISTPSFLAIGLPVLLLFGVILVLYSRAARDLQRLDSISRSPVVSIFSEVINGAGLSTIRAFHQEDRWKKRFEEKVDEWSVRTLLYYEGKTWGTTYTSLIATIYVAGVVILGWFLMSPPQLSVALTSSLNFNMLGIFLVMQFVDLDSKMTCFERVQFYSTNLPQETSASSVSPPPEWPSVGNVNFENVTFRYRPGLPFVLQNVSFAVKGGETIGVCGRTGAGKSSLLFALFRLIELDPALSPLSIDVDTGMPVPIDPNEEPNSGRVVIDDVDISKVQIQRVRRSIAIIPQDPTLFTGTVRYNLDIAGQCTDDRIWEVLEMVEMRSVVASMAAGLDSEVAEGGSNFSAGQRQLLCFGRAILNNCRIVVLDEATASVDVETDAKIQRTIREQFGDKTVLVIAHRLNTILDSDRILVMDKGTVAEFDTPENLKANPDSTFNGLLHSLTH</sequence>
<evidence type="ECO:0000256" key="4">
    <source>
        <dbReference type="ARBA" id="ARBA00022741"/>
    </source>
</evidence>
<dbReference type="SUPFAM" id="SSF90123">
    <property type="entry name" value="ABC transporter transmembrane region"/>
    <property type="match status" value="2"/>
</dbReference>
<name>A0ABQ9XR20_9EUKA</name>
<comment type="subcellular location">
    <subcellularLocation>
        <location evidence="1">Membrane</location>
        <topology evidence="1">Multi-pass membrane protein</topology>
    </subcellularLocation>
</comment>
<keyword evidence="5" id="KW-0067">ATP-binding</keyword>
<feature type="transmembrane region" description="Helical" evidence="9">
    <location>
        <begin position="884"/>
        <end position="906"/>
    </location>
</feature>
<dbReference type="PROSITE" id="PS50893">
    <property type="entry name" value="ABC_TRANSPORTER_2"/>
    <property type="match status" value="2"/>
</dbReference>
<evidence type="ECO:0000256" key="9">
    <source>
        <dbReference type="SAM" id="Phobius"/>
    </source>
</evidence>
<dbReference type="InterPro" id="IPR017871">
    <property type="entry name" value="ABC_transporter-like_CS"/>
</dbReference>
<feature type="domain" description="ABC transmembrane type-1" evidence="11">
    <location>
        <begin position="846"/>
        <end position="1122"/>
    </location>
</feature>
<dbReference type="InterPro" id="IPR003439">
    <property type="entry name" value="ABC_transporter-like_ATP-bd"/>
</dbReference>
<feature type="transmembrane region" description="Helical" evidence="9">
    <location>
        <begin position="244"/>
        <end position="263"/>
    </location>
</feature>
<feature type="compositionally biased region" description="Polar residues" evidence="8">
    <location>
        <begin position="783"/>
        <end position="800"/>
    </location>
</feature>
<evidence type="ECO:0000256" key="2">
    <source>
        <dbReference type="ARBA" id="ARBA00022448"/>
    </source>
</evidence>
<gene>
    <name evidence="12" type="ORF">BLNAU_11257</name>
</gene>
<evidence type="ECO:0000256" key="7">
    <source>
        <dbReference type="ARBA" id="ARBA00023136"/>
    </source>
</evidence>
<dbReference type="Pfam" id="PF00664">
    <property type="entry name" value="ABC_membrane"/>
    <property type="match status" value="2"/>
</dbReference>
<comment type="caution">
    <text evidence="12">The sequence shown here is derived from an EMBL/GenBank/DDBJ whole genome shotgun (WGS) entry which is preliminary data.</text>
</comment>
<evidence type="ECO:0000256" key="1">
    <source>
        <dbReference type="ARBA" id="ARBA00004141"/>
    </source>
</evidence>
<feature type="domain" description="ABC transporter" evidence="10">
    <location>
        <begin position="478"/>
        <end position="714"/>
    </location>
</feature>
<dbReference type="PROSITE" id="PS00211">
    <property type="entry name" value="ABC_TRANSPORTER_1"/>
    <property type="match status" value="2"/>
</dbReference>
<feature type="region of interest" description="Disordered" evidence="8">
    <location>
        <begin position="452"/>
        <end position="505"/>
    </location>
</feature>
<dbReference type="PANTHER" id="PTHR24223:SF415">
    <property type="entry name" value="FI20190P1"/>
    <property type="match status" value="1"/>
</dbReference>
<keyword evidence="7 9" id="KW-0472">Membrane</keyword>
<keyword evidence="4" id="KW-0547">Nucleotide-binding</keyword>
<feature type="transmembrane region" description="Helical" evidence="9">
    <location>
        <begin position="841"/>
        <end position="864"/>
    </location>
</feature>
<dbReference type="InterPro" id="IPR003593">
    <property type="entry name" value="AAA+_ATPase"/>
</dbReference>
<dbReference type="PROSITE" id="PS50929">
    <property type="entry name" value="ABC_TM1F"/>
    <property type="match status" value="2"/>
</dbReference>
<feature type="transmembrane region" description="Helical" evidence="9">
    <location>
        <begin position="1071"/>
        <end position="1090"/>
    </location>
</feature>
<dbReference type="InterPro" id="IPR050173">
    <property type="entry name" value="ABC_transporter_C-like"/>
</dbReference>
<dbReference type="InterPro" id="IPR011527">
    <property type="entry name" value="ABC1_TM_dom"/>
</dbReference>
<feature type="transmembrane region" description="Helical" evidence="9">
    <location>
        <begin position="132"/>
        <end position="153"/>
    </location>
</feature>
<evidence type="ECO:0000256" key="8">
    <source>
        <dbReference type="SAM" id="MobiDB-lite"/>
    </source>
</evidence>
<dbReference type="CDD" id="cd18580">
    <property type="entry name" value="ABC_6TM_ABCC_D2"/>
    <property type="match status" value="1"/>
</dbReference>
<dbReference type="InterPro" id="IPR027417">
    <property type="entry name" value="P-loop_NTPase"/>
</dbReference>
<reference evidence="12 13" key="1">
    <citation type="journal article" date="2022" name="bioRxiv">
        <title>Genomics of Preaxostyla Flagellates Illuminates Evolutionary Transitions and the Path Towards Mitochondrial Loss.</title>
        <authorList>
            <person name="Novak L.V.F."/>
            <person name="Treitli S.C."/>
            <person name="Pyrih J."/>
            <person name="Halakuc P."/>
            <person name="Pipaliya S.V."/>
            <person name="Vacek V."/>
            <person name="Brzon O."/>
            <person name="Soukal P."/>
            <person name="Eme L."/>
            <person name="Dacks J.B."/>
            <person name="Karnkowska A."/>
            <person name="Elias M."/>
            <person name="Hampl V."/>
        </authorList>
    </citation>
    <scope>NUCLEOTIDE SEQUENCE [LARGE SCALE GENOMIC DNA]</scope>
    <source>
        <strain evidence="12">NAU3</strain>
        <tissue evidence="12">Gut</tissue>
    </source>
</reference>
<feature type="compositionally biased region" description="Basic and acidic residues" evidence="8">
    <location>
        <begin position="725"/>
        <end position="737"/>
    </location>
</feature>
<dbReference type="Gene3D" id="3.40.50.300">
    <property type="entry name" value="P-loop containing nucleotide triphosphate hydrolases"/>
    <property type="match status" value="2"/>
</dbReference>
<keyword evidence="3 9" id="KW-0812">Transmembrane</keyword>
<feature type="transmembrane region" description="Helical" evidence="9">
    <location>
        <begin position="165"/>
        <end position="191"/>
    </location>
</feature>
<feature type="domain" description="ABC transmembrane type-1" evidence="11">
    <location>
        <begin position="132"/>
        <end position="336"/>
    </location>
</feature>
<evidence type="ECO:0000313" key="12">
    <source>
        <dbReference type="EMBL" id="KAK2953700.1"/>
    </source>
</evidence>
<dbReference type="SUPFAM" id="SSF52540">
    <property type="entry name" value="P-loop containing nucleoside triphosphate hydrolases"/>
    <property type="match status" value="2"/>
</dbReference>
<dbReference type="SMART" id="SM00382">
    <property type="entry name" value="AAA"/>
    <property type="match status" value="2"/>
</dbReference>
<evidence type="ECO:0000259" key="11">
    <source>
        <dbReference type="PROSITE" id="PS50929"/>
    </source>
</evidence>
<evidence type="ECO:0000256" key="3">
    <source>
        <dbReference type="ARBA" id="ARBA00022692"/>
    </source>
</evidence>
<dbReference type="CDD" id="cd03250">
    <property type="entry name" value="ABCC_MRP_domain1"/>
    <property type="match status" value="1"/>
</dbReference>
<dbReference type="CDD" id="cd03244">
    <property type="entry name" value="ABCC_MRP_domain2"/>
    <property type="match status" value="1"/>
</dbReference>
<dbReference type="EMBL" id="JARBJD010000087">
    <property type="protein sequence ID" value="KAK2953700.1"/>
    <property type="molecule type" value="Genomic_DNA"/>
</dbReference>
<evidence type="ECO:0000256" key="5">
    <source>
        <dbReference type="ARBA" id="ARBA00022840"/>
    </source>
</evidence>
<dbReference type="InterPro" id="IPR044726">
    <property type="entry name" value="ABCC_6TM_D2"/>
</dbReference>
<dbReference type="PANTHER" id="PTHR24223">
    <property type="entry name" value="ATP-BINDING CASSETTE SUB-FAMILY C"/>
    <property type="match status" value="1"/>
</dbReference>